<dbReference type="InterPro" id="IPR013785">
    <property type="entry name" value="Aldolase_TIM"/>
</dbReference>
<evidence type="ECO:0000313" key="7">
    <source>
        <dbReference type="Proteomes" id="UP000183995"/>
    </source>
</evidence>
<protein>
    <submittedName>
        <fullName evidence="6">Putative pyruvate formate lyase activating enzyme</fullName>
    </submittedName>
</protein>
<dbReference type="SFLD" id="SFLDS00029">
    <property type="entry name" value="Radical_SAM"/>
    <property type="match status" value="1"/>
</dbReference>
<reference evidence="6 7" key="1">
    <citation type="submission" date="2016-11" db="EMBL/GenBank/DDBJ databases">
        <authorList>
            <person name="Jaros S."/>
            <person name="Januszkiewicz K."/>
            <person name="Wedrychowicz H."/>
        </authorList>
    </citation>
    <scope>NUCLEOTIDE SEQUENCE [LARGE SCALE GENOMIC DNA]</scope>
    <source>
        <strain evidence="6 7">DSM 10068</strain>
    </source>
</reference>
<keyword evidence="3 5" id="KW-0408">Iron</keyword>
<dbReference type="InterPro" id="IPR040085">
    <property type="entry name" value="MJ0674-like"/>
</dbReference>
<feature type="binding site" evidence="5">
    <location>
        <position position="63"/>
    </location>
    <ligand>
        <name>[4Fe-4S] cluster</name>
        <dbReference type="ChEBI" id="CHEBI:49883"/>
        <note>4Fe-4S-S-AdoMet</note>
    </ligand>
</feature>
<evidence type="ECO:0000256" key="3">
    <source>
        <dbReference type="ARBA" id="ARBA00023004"/>
    </source>
</evidence>
<keyword evidence="2 5" id="KW-0479">Metal-binding</keyword>
<keyword evidence="6" id="KW-0456">Lyase</keyword>
<name>A0A1M5UPB2_9FIRM</name>
<dbReference type="GO" id="GO:0046872">
    <property type="term" value="F:metal ion binding"/>
    <property type="evidence" value="ECO:0007669"/>
    <property type="project" value="UniProtKB-KW"/>
</dbReference>
<dbReference type="InterPro" id="IPR007197">
    <property type="entry name" value="rSAM"/>
</dbReference>
<dbReference type="SFLD" id="SFLDG01099">
    <property type="entry name" value="Uncharacterised_Radical_SAM_Su"/>
    <property type="match status" value="1"/>
</dbReference>
<dbReference type="GO" id="GO:0016829">
    <property type="term" value="F:lyase activity"/>
    <property type="evidence" value="ECO:0007669"/>
    <property type="project" value="UniProtKB-KW"/>
</dbReference>
<dbReference type="InterPro" id="IPR058240">
    <property type="entry name" value="rSAM_sf"/>
</dbReference>
<sequence>MTNTNDLCNICPRRCGEARGGTSGAGVCGMGRDPVVARAMLHQWEEPCVSGENGSGTVFFSGCALNCVYCQNSDISLKRFGKPVTVARLREIYGELIAQGAHNINLVNPTHFSDCILASLEGGLPVPVVWNSGGYERVETLRRLEGKIQIYLPDMKYALRPPAGQYSSAADYPETARRAILEMFRQTGPYLINDDGLLTCGVIIRHLILPENLENTRRVIDWVSETFKPGDVLFSLMSQYTPCGALDDFPELRRRLTQEEYDEAVGYLEASGIEDGFFQELSSAKEEYIPEFDLRGV</sequence>
<keyword evidence="1 5" id="KW-0949">S-adenosyl-L-methionine</keyword>
<keyword evidence="4 5" id="KW-0411">Iron-sulfur</keyword>
<feature type="binding site" evidence="5">
    <location>
        <position position="70"/>
    </location>
    <ligand>
        <name>[4Fe-4S] cluster</name>
        <dbReference type="ChEBI" id="CHEBI:49883"/>
        <note>4Fe-4S-S-AdoMet</note>
    </ligand>
</feature>
<evidence type="ECO:0000313" key="6">
    <source>
        <dbReference type="EMBL" id="SHH64736.1"/>
    </source>
</evidence>
<dbReference type="Gene3D" id="3.20.20.70">
    <property type="entry name" value="Aldolase class I"/>
    <property type="match status" value="1"/>
</dbReference>
<proteinExistence type="predicted"/>
<dbReference type="PIRSF" id="PIRSF004869">
    <property type="entry name" value="PflX_prd"/>
    <property type="match status" value="1"/>
</dbReference>
<dbReference type="PANTHER" id="PTHR43075:SF1">
    <property type="entry name" value="FORMATE LYASE ACTIVATING ENZYME, PUTATIVE (AFU_ORTHOLOGUE AFUA_2G15630)-RELATED"/>
    <property type="match status" value="1"/>
</dbReference>
<evidence type="ECO:0000256" key="4">
    <source>
        <dbReference type="ARBA" id="ARBA00023014"/>
    </source>
</evidence>
<evidence type="ECO:0000256" key="2">
    <source>
        <dbReference type="ARBA" id="ARBA00022723"/>
    </source>
</evidence>
<feature type="binding site" evidence="5">
    <location>
        <position position="67"/>
    </location>
    <ligand>
        <name>[4Fe-4S] cluster</name>
        <dbReference type="ChEBI" id="CHEBI:49883"/>
        <note>4Fe-4S-S-AdoMet</note>
    </ligand>
</feature>
<dbReference type="PANTHER" id="PTHR43075">
    <property type="entry name" value="FORMATE LYASE ACTIVATING ENZYME, PUTATIVE (AFU_ORTHOLOGUE AFUA_2G15630)-RELATED"/>
    <property type="match status" value="1"/>
</dbReference>
<dbReference type="EMBL" id="FQXV01000001">
    <property type="protein sequence ID" value="SHH64736.1"/>
    <property type="molecule type" value="Genomic_DNA"/>
</dbReference>
<dbReference type="Pfam" id="PF13353">
    <property type="entry name" value="Fer4_12"/>
    <property type="match status" value="1"/>
</dbReference>
<organism evidence="6 7">
    <name type="scientific">Sporobacter termitidis DSM 10068</name>
    <dbReference type="NCBI Taxonomy" id="1123282"/>
    <lineage>
        <taxon>Bacteria</taxon>
        <taxon>Bacillati</taxon>
        <taxon>Bacillota</taxon>
        <taxon>Clostridia</taxon>
        <taxon>Eubacteriales</taxon>
        <taxon>Oscillospiraceae</taxon>
        <taxon>Sporobacter</taxon>
    </lineage>
</organism>
<dbReference type="RefSeq" id="WP_073076137.1">
    <property type="nucleotide sequence ID" value="NZ_FQXV01000001.1"/>
</dbReference>
<comment type="cofactor">
    <cofactor evidence="5">
        <name>[4Fe-4S] cluster</name>
        <dbReference type="ChEBI" id="CHEBI:49883"/>
    </cofactor>
    <text evidence="5">Binds 1 [4Fe-4S] cluster. The cluster is coordinated with 3 cysteines and an exchangeable S-adenosyl-L-methionine.</text>
</comment>
<accession>A0A1M5UPB2</accession>
<evidence type="ECO:0000256" key="1">
    <source>
        <dbReference type="ARBA" id="ARBA00022691"/>
    </source>
</evidence>
<dbReference type="OrthoDB" id="9781783at2"/>
<dbReference type="InterPro" id="IPR016431">
    <property type="entry name" value="Pyrv-formate_lyase-activ_prd"/>
</dbReference>
<keyword evidence="6" id="KW-0670">Pyruvate</keyword>
<dbReference type="GO" id="GO:0051536">
    <property type="term" value="F:iron-sulfur cluster binding"/>
    <property type="evidence" value="ECO:0007669"/>
    <property type="project" value="UniProtKB-KW"/>
</dbReference>
<dbReference type="AlphaFoldDB" id="A0A1M5UPB2"/>
<dbReference type="Proteomes" id="UP000183995">
    <property type="component" value="Unassembled WGS sequence"/>
</dbReference>
<dbReference type="SUPFAM" id="SSF102114">
    <property type="entry name" value="Radical SAM enzymes"/>
    <property type="match status" value="1"/>
</dbReference>
<evidence type="ECO:0000256" key="5">
    <source>
        <dbReference type="PIRSR" id="PIRSR004869-50"/>
    </source>
</evidence>
<keyword evidence="7" id="KW-1185">Reference proteome</keyword>
<gene>
    <name evidence="6" type="ORF">SAMN02745823_00611</name>
</gene>